<comment type="function">
    <text evidence="8">Ligates lysine onto the cytidine present at position 34 of the AUA codon-specific tRNA(Ile) that contains the anticodon CAU, in an ATP-dependent manner. Cytidine is converted to lysidine, thus changing the amino acid specificity of the tRNA from methionine to isoleucine.</text>
</comment>
<feature type="binding site" evidence="8">
    <location>
        <begin position="19"/>
        <end position="24"/>
    </location>
    <ligand>
        <name>ATP</name>
        <dbReference type="ChEBI" id="CHEBI:30616"/>
    </ligand>
</feature>
<keyword evidence="2 8" id="KW-0963">Cytoplasm</keyword>
<proteinExistence type="inferred from homology"/>
<dbReference type="InterPro" id="IPR011063">
    <property type="entry name" value="TilS/TtcA_N"/>
</dbReference>
<dbReference type="GO" id="GO:0005737">
    <property type="term" value="C:cytoplasm"/>
    <property type="evidence" value="ECO:0007669"/>
    <property type="project" value="UniProtKB-SubCell"/>
</dbReference>
<comment type="similarity">
    <text evidence="8">Belongs to the tRNA(Ile)-lysidine synthase family.</text>
</comment>
<gene>
    <name evidence="8 10" type="primary">tilS</name>
    <name evidence="10" type="ORF">KHX14_00875</name>
</gene>
<evidence type="ECO:0000259" key="9">
    <source>
        <dbReference type="SMART" id="SM00977"/>
    </source>
</evidence>
<keyword evidence="6 8" id="KW-0067">ATP-binding</keyword>
<dbReference type="GO" id="GO:0006400">
    <property type="term" value="P:tRNA modification"/>
    <property type="evidence" value="ECO:0007669"/>
    <property type="project" value="UniProtKB-UniRule"/>
</dbReference>
<evidence type="ECO:0000313" key="10">
    <source>
        <dbReference type="EMBL" id="MBS5587358.1"/>
    </source>
</evidence>
<evidence type="ECO:0000256" key="4">
    <source>
        <dbReference type="ARBA" id="ARBA00022694"/>
    </source>
</evidence>
<keyword evidence="4 8" id="KW-0819">tRNA processing</keyword>
<organism evidence="10 11">
    <name type="scientific">Thomasclavelia spiroformis</name>
    <dbReference type="NCBI Taxonomy" id="29348"/>
    <lineage>
        <taxon>Bacteria</taxon>
        <taxon>Bacillati</taxon>
        <taxon>Bacillota</taxon>
        <taxon>Erysipelotrichia</taxon>
        <taxon>Erysipelotrichales</taxon>
        <taxon>Coprobacillaceae</taxon>
        <taxon>Thomasclavelia</taxon>
    </lineage>
</organism>
<comment type="catalytic activity">
    <reaction evidence="7 8">
        <text>cytidine(34) in tRNA(Ile2) + L-lysine + ATP = lysidine(34) in tRNA(Ile2) + AMP + diphosphate + H(+)</text>
        <dbReference type="Rhea" id="RHEA:43744"/>
        <dbReference type="Rhea" id="RHEA-COMP:10625"/>
        <dbReference type="Rhea" id="RHEA-COMP:10670"/>
        <dbReference type="ChEBI" id="CHEBI:15378"/>
        <dbReference type="ChEBI" id="CHEBI:30616"/>
        <dbReference type="ChEBI" id="CHEBI:32551"/>
        <dbReference type="ChEBI" id="CHEBI:33019"/>
        <dbReference type="ChEBI" id="CHEBI:82748"/>
        <dbReference type="ChEBI" id="CHEBI:83665"/>
        <dbReference type="ChEBI" id="CHEBI:456215"/>
        <dbReference type="EC" id="6.3.4.19"/>
    </reaction>
</comment>
<dbReference type="Pfam" id="PF01171">
    <property type="entry name" value="ATP_bind_3"/>
    <property type="match status" value="1"/>
</dbReference>
<dbReference type="SUPFAM" id="SSF52402">
    <property type="entry name" value="Adenine nucleotide alpha hydrolases-like"/>
    <property type="match status" value="1"/>
</dbReference>
<dbReference type="RefSeq" id="WP_297670265.1">
    <property type="nucleotide sequence ID" value="NZ_JAGZCC010000003.1"/>
</dbReference>
<evidence type="ECO:0000313" key="11">
    <source>
        <dbReference type="Proteomes" id="UP000751224"/>
    </source>
</evidence>
<evidence type="ECO:0000256" key="5">
    <source>
        <dbReference type="ARBA" id="ARBA00022741"/>
    </source>
</evidence>
<dbReference type="EC" id="6.3.4.19" evidence="8"/>
<dbReference type="PANTHER" id="PTHR43033">
    <property type="entry name" value="TRNA(ILE)-LYSIDINE SYNTHASE-RELATED"/>
    <property type="match status" value="1"/>
</dbReference>
<sequence>MENLEKLLDLNNLYVVGVSGGCDSMALLDIMQKKGYRIIVCHVNYHLRNDSDLDQKTVEDYCKKHNIRCFVKEIDSKQYSKENFQMQARKLRYQFYRNIASKYNTDEIVLAHHLDDVIENIVMQLQRNNTKGYLGIKDVSNVFDMIVIRPFLKVRKHVLRNYCHDHKVFYRDDYTNFETDFTRDFVRNVTLKKYSEKQIEELLIKAKEHNERYLKNLELVQMYLYKYHQKEMIDFHLIPDNLLECFIYEIIRESVYPPLISDSLIKEIIKQINSNKPNIEMDLPVNIRFIKEYNNIRVSKTKNSSDYCLKYKQLVYDKHEHFYLSKTGHLNEGIYLNDEDFPIMVRSYKPGDVIVTAGGTKKISRLYIDNKIPKSQRKNWPIVVNSNNEIILVPHLAKNIRYLYSKPNLYVVKL</sequence>
<evidence type="ECO:0000256" key="7">
    <source>
        <dbReference type="ARBA" id="ARBA00048539"/>
    </source>
</evidence>
<feature type="domain" description="Lysidine-tRNA(Ile) synthetase C-terminal" evidence="9">
    <location>
        <begin position="343"/>
        <end position="414"/>
    </location>
</feature>
<dbReference type="PANTHER" id="PTHR43033:SF1">
    <property type="entry name" value="TRNA(ILE)-LYSIDINE SYNTHASE-RELATED"/>
    <property type="match status" value="1"/>
</dbReference>
<dbReference type="SMART" id="SM00977">
    <property type="entry name" value="TilS_C"/>
    <property type="match status" value="1"/>
</dbReference>
<dbReference type="NCBIfam" id="TIGR02433">
    <property type="entry name" value="lysidine_TilS_C"/>
    <property type="match status" value="1"/>
</dbReference>
<reference evidence="10" key="1">
    <citation type="submission" date="2021-02" db="EMBL/GenBank/DDBJ databases">
        <title>Infant gut strain persistence is associated with maternal origin, phylogeny, and functional potential including surface adhesion and iron acquisition.</title>
        <authorList>
            <person name="Lou Y.C."/>
        </authorList>
    </citation>
    <scope>NUCLEOTIDE SEQUENCE</scope>
    <source>
        <strain evidence="10">L3_108_000G1_dasL3_108_000G1_metabat.metabat.11</strain>
    </source>
</reference>
<keyword evidence="5 8" id="KW-0547">Nucleotide-binding</keyword>
<dbReference type="InterPro" id="IPR012796">
    <property type="entry name" value="Lysidine-tRNA-synth_C"/>
</dbReference>
<comment type="caution">
    <text evidence="10">The sequence shown here is derived from an EMBL/GenBank/DDBJ whole genome shotgun (WGS) entry which is preliminary data.</text>
</comment>
<dbReference type="SUPFAM" id="SSF56037">
    <property type="entry name" value="PheT/TilS domain"/>
    <property type="match status" value="1"/>
</dbReference>
<evidence type="ECO:0000256" key="3">
    <source>
        <dbReference type="ARBA" id="ARBA00022598"/>
    </source>
</evidence>
<protein>
    <recommendedName>
        <fullName evidence="8">tRNA(Ile)-lysidine synthase</fullName>
        <ecNumber evidence="8">6.3.4.19</ecNumber>
    </recommendedName>
    <alternativeName>
        <fullName evidence="8">tRNA(Ile)-2-lysyl-cytidine synthase</fullName>
    </alternativeName>
    <alternativeName>
        <fullName evidence="8">tRNA(Ile)-lysidine synthetase</fullName>
    </alternativeName>
</protein>
<comment type="domain">
    <text evidence="8">The N-terminal region contains the highly conserved SGGXDS motif, predicted to be a P-loop motif involved in ATP binding.</text>
</comment>
<evidence type="ECO:0000256" key="6">
    <source>
        <dbReference type="ARBA" id="ARBA00022840"/>
    </source>
</evidence>
<dbReference type="EMBL" id="JAGZCC010000003">
    <property type="protein sequence ID" value="MBS5587358.1"/>
    <property type="molecule type" value="Genomic_DNA"/>
</dbReference>
<name>A0A943ELX2_9FIRM</name>
<dbReference type="HAMAP" id="MF_01161">
    <property type="entry name" value="tRNA_Ile_lys_synt"/>
    <property type="match status" value="1"/>
</dbReference>
<dbReference type="GO" id="GO:0005524">
    <property type="term" value="F:ATP binding"/>
    <property type="evidence" value="ECO:0007669"/>
    <property type="project" value="UniProtKB-UniRule"/>
</dbReference>
<dbReference type="InterPro" id="IPR012795">
    <property type="entry name" value="tRNA_Ile_lys_synt_N"/>
</dbReference>
<dbReference type="NCBIfam" id="TIGR02432">
    <property type="entry name" value="lysidine_TilS_N"/>
    <property type="match status" value="1"/>
</dbReference>
<keyword evidence="3 8" id="KW-0436">Ligase</keyword>
<dbReference type="AlphaFoldDB" id="A0A943ELX2"/>
<evidence type="ECO:0000256" key="1">
    <source>
        <dbReference type="ARBA" id="ARBA00004496"/>
    </source>
</evidence>
<dbReference type="Proteomes" id="UP000751224">
    <property type="component" value="Unassembled WGS sequence"/>
</dbReference>
<dbReference type="Pfam" id="PF11734">
    <property type="entry name" value="TilS_C"/>
    <property type="match status" value="1"/>
</dbReference>
<dbReference type="GO" id="GO:0032267">
    <property type="term" value="F:tRNA(Ile)-lysidine synthase activity"/>
    <property type="evidence" value="ECO:0007669"/>
    <property type="project" value="UniProtKB-EC"/>
</dbReference>
<evidence type="ECO:0000256" key="8">
    <source>
        <dbReference type="HAMAP-Rule" id="MF_01161"/>
    </source>
</evidence>
<comment type="subcellular location">
    <subcellularLocation>
        <location evidence="1 8">Cytoplasm</location>
    </subcellularLocation>
</comment>
<dbReference type="InterPro" id="IPR014729">
    <property type="entry name" value="Rossmann-like_a/b/a_fold"/>
</dbReference>
<dbReference type="CDD" id="cd01992">
    <property type="entry name" value="TilS_N"/>
    <property type="match status" value="1"/>
</dbReference>
<evidence type="ECO:0000256" key="2">
    <source>
        <dbReference type="ARBA" id="ARBA00022490"/>
    </source>
</evidence>
<accession>A0A943ELX2</accession>
<dbReference type="PROSITE" id="PS51257">
    <property type="entry name" value="PROKAR_LIPOPROTEIN"/>
    <property type="match status" value="1"/>
</dbReference>
<dbReference type="Gene3D" id="3.40.50.620">
    <property type="entry name" value="HUPs"/>
    <property type="match status" value="1"/>
</dbReference>
<dbReference type="InterPro" id="IPR012094">
    <property type="entry name" value="tRNA_Ile_lys_synt"/>
</dbReference>